<keyword evidence="3" id="KW-1185">Reference proteome</keyword>
<feature type="region of interest" description="Disordered" evidence="1">
    <location>
        <begin position="353"/>
        <end position="380"/>
    </location>
</feature>
<accession>A0A1L9S7B3</accession>
<evidence type="ECO:0000313" key="3">
    <source>
        <dbReference type="Proteomes" id="UP000184188"/>
    </source>
</evidence>
<dbReference type="RefSeq" id="XP_022577572.1">
    <property type="nucleotide sequence ID" value="XM_022726902.1"/>
</dbReference>
<dbReference type="AlphaFoldDB" id="A0A1L9S7B3"/>
<dbReference type="STRING" id="1073090.A0A1L9S7B3"/>
<feature type="compositionally biased region" description="Basic and acidic residues" evidence="1">
    <location>
        <begin position="368"/>
        <end position="380"/>
    </location>
</feature>
<dbReference type="EMBL" id="KV878354">
    <property type="protein sequence ID" value="OJJ43062.1"/>
    <property type="molecule type" value="Genomic_DNA"/>
</dbReference>
<dbReference type="VEuPathDB" id="FungiDB:ASPZODRAFT_169645"/>
<dbReference type="OrthoDB" id="4156714at2759"/>
<name>A0A1L9S7B3_9EURO</name>
<proteinExistence type="predicted"/>
<dbReference type="GeneID" id="34613366"/>
<sequence>MSKYRHQSGPRAPSKEQKDLEEVYRKIHSRKMYFELGIVEWDFFTPDIVGELTRLKYLIQFWAWNWFSEDLSSLSKTQKRSIIGALQHCCLLEDWDDLVGRFSSIHRHVTAVVFIEALLWTDIVNKIYDKPFWYFDGKMGPDDKEGDPQMVARLQHLYERYLESTCSIWFPKILTILMTTATANPLSASTWRSETIRLANSTDIHQARSQKFGEYHRQRRKDVLIPLMEDGHIATELISLLLKPLSQEKEKQARRQELIKVYQMAAEGSVKIHAARGHLKYNWLDSVDKTFAWESKTLKAHTLYPEDDDDLQLQGCPVLLITTPVISQAWVDGFFPQEGFSEIMKATAVVAENEGPGPDELEEPIDAMVKDELEDPDWRE</sequence>
<evidence type="ECO:0000313" key="2">
    <source>
        <dbReference type="EMBL" id="OJJ43062.1"/>
    </source>
</evidence>
<evidence type="ECO:0000256" key="1">
    <source>
        <dbReference type="SAM" id="MobiDB-lite"/>
    </source>
</evidence>
<reference evidence="3" key="1">
    <citation type="journal article" date="2017" name="Genome Biol.">
        <title>Comparative genomics reveals high biological diversity and specific adaptations in the industrially and medically important fungal genus Aspergillus.</title>
        <authorList>
            <person name="de Vries R.P."/>
            <person name="Riley R."/>
            <person name="Wiebenga A."/>
            <person name="Aguilar-Osorio G."/>
            <person name="Amillis S."/>
            <person name="Uchima C.A."/>
            <person name="Anderluh G."/>
            <person name="Asadollahi M."/>
            <person name="Askin M."/>
            <person name="Barry K."/>
            <person name="Battaglia E."/>
            <person name="Bayram O."/>
            <person name="Benocci T."/>
            <person name="Braus-Stromeyer S.A."/>
            <person name="Caldana C."/>
            <person name="Canovas D."/>
            <person name="Cerqueira G.C."/>
            <person name="Chen F."/>
            <person name="Chen W."/>
            <person name="Choi C."/>
            <person name="Clum A."/>
            <person name="Dos Santos R.A."/>
            <person name="Damasio A.R."/>
            <person name="Diallinas G."/>
            <person name="Emri T."/>
            <person name="Fekete E."/>
            <person name="Flipphi M."/>
            <person name="Freyberg S."/>
            <person name="Gallo A."/>
            <person name="Gournas C."/>
            <person name="Habgood R."/>
            <person name="Hainaut M."/>
            <person name="Harispe M.L."/>
            <person name="Henrissat B."/>
            <person name="Hilden K.S."/>
            <person name="Hope R."/>
            <person name="Hossain A."/>
            <person name="Karabika E."/>
            <person name="Karaffa L."/>
            <person name="Karanyi Z."/>
            <person name="Krasevec N."/>
            <person name="Kuo A."/>
            <person name="Kusch H."/>
            <person name="LaButti K."/>
            <person name="Lagendijk E.L."/>
            <person name="Lapidus A."/>
            <person name="Levasseur A."/>
            <person name="Lindquist E."/>
            <person name="Lipzen A."/>
            <person name="Logrieco A.F."/>
            <person name="MacCabe A."/>
            <person name="Maekelae M.R."/>
            <person name="Malavazi I."/>
            <person name="Melin P."/>
            <person name="Meyer V."/>
            <person name="Mielnichuk N."/>
            <person name="Miskei M."/>
            <person name="Molnar A.P."/>
            <person name="Mule G."/>
            <person name="Ngan C.Y."/>
            <person name="Orejas M."/>
            <person name="Orosz E."/>
            <person name="Ouedraogo J.P."/>
            <person name="Overkamp K.M."/>
            <person name="Park H.-S."/>
            <person name="Perrone G."/>
            <person name="Piumi F."/>
            <person name="Punt P.J."/>
            <person name="Ram A.F."/>
            <person name="Ramon A."/>
            <person name="Rauscher S."/>
            <person name="Record E."/>
            <person name="Riano-Pachon D.M."/>
            <person name="Robert V."/>
            <person name="Roehrig J."/>
            <person name="Ruller R."/>
            <person name="Salamov A."/>
            <person name="Salih N.S."/>
            <person name="Samson R.A."/>
            <person name="Sandor E."/>
            <person name="Sanguinetti M."/>
            <person name="Schuetze T."/>
            <person name="Sepcic K."/>
            <person name="Shelest E."/>
            <person name="Sherlock G."/>
            <person name="Sophianopoulou V."/>
            <person name="Squina F.M."/>
            <person name="Sun H."/>
            <person name="Susca A."/>
            <person name="Todd R.B."/>
            <person name="Tsang A."/>
            <person name="Unkles S.E."/>
            <person name="van de Wiele N."/>
            <person name="van Rossen-Uffink D."/>
            <person name="Oliveira J.V."/>
            <person name="Vesth T.C."/>
            <person name="Visser J."/>
            <person name="Yu J.-H."/>
            <person name="Zhou M."/>
            <person name="Andersen M.R."/>
            <person name="Archer D.B."/>
            <person name="Baker S.E."/>
            <person name="Benoit I."/>
            <person name="Brakhage A.A."/>
            <person name="Braus G.H."/>
            <person name="Fischer R."/>
            <person name="Frisvad J.C."/>
            <person name="Goldman G.H."/>
            <person name="Houbraken J."/>
            <person name="Oakley B."/>
            <person name="Pocsi I."/>
            <person name="Scazzocchio C."/>
            <person name="Seiboth B."/>
            <person name="vanKuyk P.A."/>
            <person name="Wortman J."/>
            <person name="Dyer P.S."/>
            <person name="Grigoriev I.V."/>
        </authorList>
    </citation>
    <scope>NUCLEOTIDE SEQUENCE [LARGE SCALE GENOMIC DNA]</scope>
    <source>
        <strain evidence="3">CBS 506.65</strain>
    </source>
</reference>
<dbReference type="Proteomes" id="UP000184188">
    <property type="component" value="Unassembled WGS sequence"/>
</dbReference>
<protein>
    <submittedName>
        <fullName evidence="2">Uncharacterized protein</fullName>
    </submittedName>
</protein>
<organism evidence="2 3">
    <name type="scientific">Penicilliopsis zonata CBS 506.65</name>
    <dbReference type="NCBI Taxonomy" id="1073090"/>
    <lineage>
        <taxon>Eukaryota</taxon>
        <taxon>Fungi</taxon>
        <taxon>Dikarya</taxon>
        <taxon>Ascomycota</taxon>
        <taxon>Pezizomycotina</taxon>
        <taxon>Eurotiomycetes</taxon>
        <taxon>Eurotiomycetidae</taxon>
        <taxon>Eurotiales</taxon>
        <taxon>Aspergillaceae</taxon>
        <taxon>Penicilliopsis</taxon>
    </lineage>
</organism>
<gene>
    <name evidence="2" type="ORF">ASPZODRAFT_169645</name>
</gene>